<comment type="catalytic activity">
    <reaction evidence="5">
        <text>(6S)-5-formyl-5,6,7,8-tetrahydrofolate + ATP = (6R)-5,10-methenyltetrahydrofolate + ADP + phosphate</text>
        <dbReference type="Rhea" id="RHEA:10488"/>
        <dbReference type="ChEBI" id="CHEBI:30616"/>
        <dbReference type="ChEBI" id="CHEBI:43474"/>
        <dbReference type="ChEBI" id="CHEBI:57455"/>
        <dbReference type="ChEBI" id="CHEBI:57457"/>
        <dbReference type="ChEBI" id="CHEBI:456216"/>
        <dbReference type="EC" id="6.3.3.2"/>
    </reaction>
</comment>
<dbReference type="KEGG" id="lcre:Pla8534_61980"/>
<dbReference type="Gene3D" id="3.40.50.10420">
    <property type="entry name" value="NagB/RpiA/CoA transferase-like"/>
    <property type="match status" value="1"/>
</dbReference>
<keyword evidence="2 4" id="KW-0547">Nucleotide-binding</keyword>
<reference evidence="6 7" key="1">
    <citation type="submission" date="2019-02" db="EMBL/GenBank/DDBJ databases">
        <title>Deep-cultivation of Planctomycetes and their phenomic and genomic characterization uncovers novel biology.</title>
        <authorList>
            <person name="Wiegand S."/>
            <person name="Jogler M."/>
            <person name="Boedeker C."/>
            <person name="Pinto D."/>
            <person name="Vollmers J."/>
            <person name="Rivas-Marin E."/>
            <person name="Kohn T."/>
            <person name="Peeters S.H."/>
            <person name="Heuer A."/>
            <person name="Rast P."/>
            <person name="Oberbeckmann S."/>
            <person name="Bunk B."/>
            <person name="Jeske O."/>
            <person name="Meyerdierks A."/>
            <person name="Storesund J.E."/>
            <person name="Kallscheuer N."/>
            <person name="Luecker S."/>
            <person name="Lage O.M."/>
            <person name="Pohl T."/>
            <person name="Merkel B.J."/>
            <person name="Hornburger P."/>
            <person name="Mueller R.-W."/>
            <person name="Bruemmer F."/>
            <person name="Labrenz M."/>
            <person name="Spormann A.M."/>
            <person name="Op den Camp H."/>
            <person name="Overmann J."/>
            <person name="Amann R."/>
            <person name="Jetten M.S.M."/>
            <person name="Mascher T."/>
            <person name="Medema M.H."/>
            <person name="Devos D.P."/>
            <person name="Kaster A.-K."/>
            <person name="Ovreas L."/>
            <person name="Rohde M."/>
            <person name="Galperin M.Y."/>
            <person name="Jogler C."/>
        </authorList>
    </citation>
    <scope>NUCLEOTIDE SEQUENCE [LARGE SCALE GENOMIC DNA]</scope>
    <source>
        <strain evidence="6 7">Pla85_3_4</strain>
    </source>
</reference>
<feature type="binding site" evidence="4">
    <location>
        <begin position="137"/>
        <end position="145"/>
    </location>
    <ligand>
        <name>ATP</name>
        <dbReference type="ChEBI" id="CHEBI:30616"/>
    </ligand>
</feature>
<dbReference type="GO" id="GO:0035999">
    <property type="term" value="P:tetrahydrofolate interconversion"/>
    <property type="evidence" value="ECO:0007669"/>
    <property type="project" value="TreeGrafter"/>
</dbReference>
<keyword evidence="6" id="KW-0436">Ligase</keyword>
<gene>
    <name evidence="6" type="ORF">Pla8534_61980</name>
</gene>
<evidence type="ECO:0000256" key="3">
    <source>
        <dbReference type="ARBA" id="ARBA00022840"/>
    </source>
</evidence>
<dbReference type="RefSeq" id="WP_145057501.1">
    <property type="nucleotide sequence ID" value="NZ_CP036433.1"/>
</dbReference>
<keyword evidence="5" id="KW-0460">Magnesium</keyword>
<proteinExistence type="inferred from homology"/>
<evidence type="ECO:0000256" key="1">
    <source>
        <dbReference type="ARBA" id="ARBA00010638"/>
    </source>
</evidence>
<evidence type="ECO:0000313" key="6">
    <source>
        <dbReference type="EMBL" id="QDU98331.1"/>
    </source>
</evidence>
<keyword evidence="3 4" id="KW-0067">ATP-binding</keyword>
<evidence type="ECO:0000256" key="4">
    <source>
        <dbReference type="PIRSR" id="PIRSR006806-1"/>
    </source>
</evidence>
<keyword evidence="7" id="KW-1185">Reference proteome</keyword>
<dbReference type="GO" id="GO:0030272">
    <property type="term" value="F:5-formyltetrahydrofolate cyclo-ligase activity"/>
    <property type="evidence" value="ECO:0007669"/>
    <property type="project" value="UniProtKB-EC"/>
</dbReference>
<evidence type="ECO:0000256" key="5">
    <source>
        <dbReference type="RuleBase" id="RU361279"/>
    </source>
</evidence>
<dbReference type="AlphaFoldDB" id="A0A518E2L4"/>
<name>A0A518E2L4_9BACT</name>
<protein>
    <recommendedName>
        <fullName evidence="5">5-formyltetrahydrofolate cyclo-ligase</fullName>
        <ecNumber evidence="5">6.3.3.2</ecNumber>
    </recommendedName>
</protein>
<dbReference type="SUPFAM" id="SSF100950">
    <property type="entry name" value="NagB/RpiA/CoA transferase-like"/>
    <property type="match status" value="1"/>
</dbReference>
<dbReference type="PANTHER" id="PTHR23407:SF1">
    <property type="entry name" value="5-FORMYLTETRAHYDROFOLATE CYCLO-LIGASE"/>
    <property type="match status" value="1"/>
</dbReference>
<feature type="binding site" evidence="4">
    <location>
        <position position="57"/>
    </location>
    <ligand>
        <name>substrate</name>
    </ligand>
</feature>
<keyword evidence="5" id="KW-0479">Metal-binding</keyword>
<dbReference type="InterPro" id="IPR024185">
    <property type="entry name" value="FTHF_cligase-like_sf"/>
</dbReference>
<sequence>MADVQELKIALRAEAKRRRLAESTPAASSARIVAQLLACPEYAAAKTVLWYVDVRDEVRTNAALPQAIADKRVAVPYCEAGLLRLFLLQGVDELERGAYGIREPAVALRKLPGRRIGIEEIDLAVLPGLAFDRRGGRLGYGKGYYDKLLATALPCPFLVGLAYDSQLFPEVPMSEHDIRLHAVATESELYRC</sequence>
<evidence type="ECO:0000256" key="2">
    <source>
        <dbReference type="ARBA" id="ARBA00022741"/>
    </source>
</evidence>
<dbReference type="Proteomes" id="UP000317648">
    <property type="component" value="Chromosome"/>
</dbReference>
<dbReference type="GO" id="GO:0046872">
    <property type="term" value="F:metal ion binding"/>
    <property type="evidence" value="ECO:0007669"/>
    <property type="project" value="UniProtKB-KW"/>
</dbReference>
<dbReference type="EMBL" id="CP036433">
    <property type="protein sequence ID" value="QDU98331.1"/>
    <property type="molecule type" value="Genomic_DNA"/>
</dbReference>
<dbReference type="PANTHER" id="PTHR23407">
    <property type="entry name" value="ATPASE INHIBITOR/5-FORMYLTETRAHYDROFOLATE CYCLO-LIGASE"/>
    <property type="match status" value="1"/>
</dbReference>
<dbReference type="GO" id="GO:0005524">
    <property type="term" value="F:ATP binding"/>
    <property type="evidence" value="ECO:0007669"/>
    <property type="project" value="UniProtKB-KW"/>
</dbReference>
<dbReference type="InterPro" id="IPR002698">
    <property type="entry name" value="FTHF_cligase"/>
</dbReference>
<accession>A0A518E2L4</accession>
<feature type="binding site" evidence="4">
    <location>
        <begin position="8"/>
        <end position="12"/>
    </location>
    <ligand>
        <name>ATP</name>
        <dbReference type="ChEBI" id="CHEBI:30616"/>
    </ligand>
</feature>
<dbReference type="OrthoDB" id="9801938at2"/>
<dbReference type="NCBIfam" id="TIGR02727">
    <property type="entry name" value="MTHFS_bact"/>
    <property type="match status" value="1"/>
</dbReference>
<dbReference type="InterPro" id="IPR037171">
    <property type="entry name" value="NagB/RpiA_transferase-like"/>
</dbReference>
<comment type="cofactor">
    <cofactor evidence="5">
        <name>Mg(2+)</name>
        <dbReference type="ChEBI" id="CHEBI:18420"/>
    </cofactor>
</comment>
<dbReference type="EC" id="6.3.3.2" evidence="5"/>
<feature type="binding site" evidence="4">
    <location>
        <position position="52"/>
    </location>
    <ligand>
        <name>substrate</name>
    </ligand>
</feature>
<evidence type="ECO:0000313" key="7">
    <source>
        <dbReference type="Proteomes" id="UP000317648"/>
    </source>
</evidence>
<comment type="similarity">
    <text evidence="1 5">Belongs to the 5-formyltetrahydrofolate cyclo-ligase family.</text>
</comment>
<dbReference type="GO" id="GO:0009396">
    <property type="term" value="P:folic acid-containing compound biosynthetic process"/>
    <property type="evidence" value="ECO:0007669"/>
    <property type="project" value="TreeGrafter"/>
</dbReference>
<organism evidence="6 7">
    <name type="scientific">Lignipirellula cremea</name>
    <dbReference type="NCBI Taxonomy" id="2528010"/>
    <lineage>
        <taxon>Bacteria</taxon>
        <taxon>Pseudomonadati</taxon>
        <taxon>Planctomycetota</taxon>
        <taxon>Planctomycetia</taxon>
        <taxon>Pirellulales</taxon>
        <taxon>Pirellulaceae</taxon>
        <taxon>Lignipirellula</taxon>
    </lineage>
</organism>
<dbReference type="Pfam" id="PF01812">
    <property type="entry name" value="5-FTHF_cyc-lig"/>
    <property type="match status" value="1"/>
</dbReference>
<dbReference type="PIRSF" id="PIRSF006806">
    <property type="entry name" value="FTHF_cligase"/>
    <property type="match status" value="1"/>
</dbReference>